<reference evidence="2" key="1">
    <citation type="submission" date="2016-11" db="UniProtKB">
        <authorList>
            <consortium name="WormBaseParasite"/>
        </authorList>
    </citation>
    <scope>IDENTIFICATION</scope>
</reference>
<organism evidence="1 2">
    <name type="scientific">Steinernema glaseri</name>
    <dbReference type="NCBI Taxonomy" id="37863"/>
    <lineage>
        <taxon>Eukaryota</taxon>
        <taxon>Metazoa</taxon>
        <taxon>Ecdysozoa</taxon>
        <taxon>Nematoda</taxon>
        <taxon>Chromadorea</taxon>
        <taxon>Rhabditida</taxon>
        <taxon>Tylenchina</taxon>
        <taxon>Panagrolaimomorpha</taxon>
        <taxon>Strongyloidoidea</taxon>
        <taxon>Steinernematidae</taxon>
        <taxon>Steinernema</taxon>
    </lineage>
</organism>
<accession>A0A1I7ZYT9</accession>
<proteinExistence type="predicted"/>
<evidence type="ECO:0000313" key="2">
    <source>
        <dbReference type="WBParaSite" id="L893_g31122.t1"/>
    </source>
</evidence>
<dbReference type="Proteomes" id="UP000095287">
    <property type="component" value="Unplaced"/>
</dbReference>
<protein>
    <submittedName>
        <fullName evidence="2">Secreted protein</fullName>
    </submittedName>
</protein>
<evidence type="ECO:0000313" key="1">
    <source>
        <dbReference type="Proteomes" id="UP000095287"/>
    </source>
</evidence>
<dbReference type="AlphaFoldDB" id="A0A1I7ZYT9"/>
<dbReference type="WBParaSite" id="L893_g31122.t1">
    <property type="protein sequence ID" value="L893_g31122.t1"/>
    <property type="gene ID" value="L893_g31122"/>
</dbReference>
<keyword evidence="1" id="KW-1185">Reference proteome</keyword>
<name>A0A1I7ZYT9_9BILA</name>
<sequence length="70" mass="7770">MKQTVHCCFVFVLCSAKKAPCRSRRQPHELTFYRPAAASTPQSPLFFPPHGAVKLSHPSVATSEPHEEGH</sequence>